<dbReference type="PANTHER" id="PTHR14969">
    <property type="entry name" value="SPHINGOSINE-1-PHOSPHATE PHOSPHOHYDROLASE"/>
    <property type="match status" value="1"/>
</dbReference>
<accession>A0A1B8ZQN7</accession>
<dbReference type="Gene3D" id="1.20.144.10">
    <property type="entry name" value="Phosphatidic acid phosphatase type 2/haloperoxidase"/>
    <property type="match status" value="1"/>
</dbReference>
<dbReference type="CDD" id="cd03394">
    <property type="entry name" value="PAP2_like_5"/>
    <property type="match status" value="1"/>
</dbReference>
<evidence type="ECO:0000313" key="3">
    <source>
        <dbReference type="EMBL" id="OCA73911.1"/>
    </source>
</evidence>
<dbReference type="AlphaFoldDB" id="A0A1B8ZQN7"/>
<dbReference type="OrthoDB" id="9773582at2"/>
<sequence>MKKYFQKTLICIITVSAALGRISAQNTKDTVAVHEPLQDSIPAAGIQKNKLNYKTLIIPAALIGYGVAGLAMDNLKNLNSSTRTEINEHQPARIKLDNYTQYAPAAMVYGFNAIGIKGKHNLRDRTIIYASSQLIVAAFTMPLKYIVKEERPDGSNTLSFPSGHSATAFSSAQFMFREYKDTHFWLSLSGYPLAIFTAVYRMLNDKHWLGDVVAGAGFGILSTELAYWLFPRIDTLLLGKNKPKNALTSTMVMPFYQNKTVGIGIVKTF</sequence>
<proteinExistence type="predicted"/>
<dbReference type="PANTHER" id="PTHR14969:SF13">
    <property type="entry name" value="AT30094P"/>
    <property type="match status" value="1"/>
</dbReference>
<dbReference type="InterPro" id="IPR000326">
    <property type="entry name" value="PAP2/HPO"/>
</dbReference>
<evidence type="ECO:0000259" key="2">
    <source>
        <dbReference type="SMART" id="SM00014"/>
    </source>
</evidence>
<evidence type="ECO:0000256" key="1">
    <source>
        <dbReference type="SAM" id="Phobius"/>
    </source>
</evidence>
<feature type="transmembrane region" description="Helical" evidence="1">
    <location>
        <begin position="56"/>
        <end position="75"/>
    </location>
</feature>
<comment type="caution">
    <text evidence="3">The sequence shown here is derived from an EMBL/GenBank/DDBJ whole genome shotgun (WGS) entry which is preliminary data.</text>
</comment>
<dbReference type="Pfam" id="PF01569">
    <property type="entry name" value="PAP2"/>
    <property type="match status" value="1"/>
</dbReference>
<dbReference type="Proteomes" id="UP000093432">
    <property type="component" value="Unassembled WGS sequence"/>
</dbReference>
<keyword evidence="1" id="KW-0812">Transmembrane</keyword>
<dbReference type="SUPFAM" id="SSF48317">
    <property type="entry name" value="Acid phosphatase/Vanadium-dependent haloperoxidase"/>
    <property type="match status" value="1"/>
</dbReference>
<feature type="transmembrane region" description="Helical" evidence="1">
    <location>
        <begin position="212"/>
        <end position="230"/>
    </location>
</feature>
<keyword evidence="1" id="KW-1133">Transmembrane helix</keyword>
<dbReference type="STRING" id="651561.BBI00_05965"/>
<name>A0A1B8ZQN7_9FLAO</name>
<dbReference type="SMART" id="SM00014">
    <property type="entry name" value="acidPPc"/>
    <property type="match status" value="1"/>
</dbReference>
<gene>
    <name evidence="3" type="ORF">BBI00_05965</name>
</gene>
<evidence type="ECO:0000313" key="4">
    <source>
        <dbReference type="Proteomes" id="UP000093432"/>
    </source>
</evidence>
<organism evidence="3 4">
    <name type="scientific">Chryseobacterium arthrosphaerae</name>
    <dbReference type="NCBI Taxonomy" id="651561"/>
    <lineage>
        <taxon>Bacteria</taxon>
        <taxon>Pseudomonadati</taxon>
        <taxon>Bacteroidota</taxon>
        <taxon>Flavobacteriia</taxon>
        <taxon>Flavobacteriales</taxon>
        <taxon>Weeksellaceae</taxon>
        <taxon>Chryseobacterium group</taxon>
        <taxon>Chryseobacterium</taxon>
    </lineage>
</organism>
<dbReference type="EMBL" id="MAYG01000001">
    <property type="protein sequence ID" value="OCA73911.1"/>
    <property type="molecule type" value="Genomic_DNA"/>
</dbReference>
<reference evidence="4" key="1">
    <citation type="submission" date="2016-07" db="EMBL/GenBank/DDBJ databases">
        <authorList>
            <person name="Florea S."/>
            <person name="Webb J.S."/>
            <person name="Jaromczyk J."/>
            <person name="Schardl C.L."/>
        </authorList>
    </citation>
    <scope>NUCLEOTIDE SEQUENCE [LARGE SCALE GENOMIC DNA]</scope>
    <source>
        <strain evidence="4">CC-VM-7</strain>
    </source>
</reference>
<feature type="transmembrane region" description="Helical" evidence="1">
    <location>
        <begin position="183"/>
        <end position="200"/>
    </location>
</feature>
<dbReference type="InterPro" id="IPR036938">
    <property type="entry name" value="PAP2/HPO_sf"/>
</dbReference>
<keyword evidence="1" id="KW-0472">Membrane</keyword>
<dbReference type="RefSeq" id="WP_065397905.1">
    <property type="nucleotide sequence ID" value="NZ_MAYG01000001.1"/>
</dbReference>
<protein>
    <submittedName>
        <fullName evidence="3">PA-phosphatase</fullName>
    </submittedName>
</protein>
<feature type="domain" description="Phosphatidic acid phosphatase type 2/haloperoxidase" evidence="2">
    <location>
        <begin position="126"/>
        <end position="227"/>
    </location>
</feature>